<dbReference type="EMBL" id="JABSTV010001253">
    <property type="protein sequence ID" value="KAH7942889.1"/>
    <property type="molecule type" value="Genomic_DNA"/>
</dbReference>
<evidence type="ECO:0000313" key="2">
    <source>
        <dbReference type="EMBL" id="KAH7942889.1"/>
    </source>
</evidence>
<reference evidence="2" key="2">
    <citation type="submission" date="2021-09" db="EMBL/GenBank/DDBJ databases">
        <authorList>
            <person name="Jia N."/>
            <person name="Wang J."/>
            <person name="Shi W."/>
            <person name="Du L."/>
            <person name="Sun Y."/>
            <person name="Zhan W."/>
            <person name="Jiang J."/>
            <person name="Wang Q."/>
            <person name="Zhang B."/>
            <person name="Ji P."/>
            <person name="Sakyi L.B."/>
            <person name="Cui X."/>
            <person name="Yuan T."/>
            <person name="Jiang B."/>
            <person name="Yang W."/>
            <person name="Lam T.T.-Y."/>
            <person name="Chang Q."/>
            <person name="Ding S."/>
            <person name="Wang X."/>
            <person name="Zhu J."/>
            <person name="Ruan X."/>
            <person name="Zhao L."/>
            <person name="Wei J."/>
            <person name="Que T."/>
            <person name="Du C."/>
            <person name="Cheng J."/>
            <person name="Dai P."/>
            <person name="Han X."/>
            <person name="Huang E."/>
            <person name="Gao Y."/>
            <person name="Liu J."/>
            <person name="Shao H."/>
            <person name="Ye R."/>
            <person name="Li L."/>
            <person name="Wei W."/>
            <person name="Wang X."/>
            <person name="Wang C."/>
            <person name="Huo Q."/>
            <person name="Li W."/>
            <person name="Guo W."/>
            <person name="Chen H."/>
            <person name="Chen S."/>
            <person name="Zhou L."/>
            <person name="Zhou L."/>
            <person name="Ni X."/>
            <person name="Tian J."/>
            <person name="Zhou Y."/>
            <person name="Sheng Y."/>
            <person name="Liu T."/>
            <person name="Pan Y."/>
            <person name="Xia L."/>
            <person name="Li J."/>
            <person name="Zhao F."/>
            <person name="Cao W."/>
        </authorList>
    </citation>
    <scope>NUCLEOTIDE SEQUENCE</scope>
    <source>
        <strain evidence="2">Rsan-2018</strain>
        <tissue evidence="2">Larvae</tissue>
    </source>
</reference>
<dbReference type="OrthoDB" id="8300214at2759"/>
<gene>
    <name evidence="2" type="ORF">HPB52_002066</name>
</gene>
<dbReference type="VEuPathDB" id="VectorBase:RSAN_039524"/>
<reference evidence="2" key="1">
    <citation type="journal article" date="2020" name="Cell">
        <title>Large-Scale Comparative Analyses of Tick Genomes Elucidate Their Genetic Diversity and Vector Capacities.</title>
        <authorList>
            <consortium name="Tick Genome and Microbiome Consortium (TIGMIC)"/>
            <person name="Jia N."/>
            <person name="Wang J."/>
            <person name="Shi W."/>
            <person name="Du L."/>
            <person name="Sun Y."/>
            <person name="Zhan W."/>
            <person name="Jiang J.F."/>
            <person name="Wang Q."/>
            <person name="Zhang B."/>
            <person name="Ji P."/>
            <person name="Bell-Sakyi L."/>
            <person name="Cui X.M."/>
            <person name="Yuan T.T."/>
            <person name="Jiang B.G."/>
            <person name="Yang W.F."/>
            <person name="Lam T.T."/>
            <person name="Chang Q.C."/>
            <person name="Ding S.J."/>
            <person name="Wang X.J."/>
            <person name="Zhu J.G."/>
            <person name="Ruan X.D."/>
            <person name="Zhao L."/>
            <person name="Wei J.T."/>
            <person name="Ye R.Z."/>
            <person name="Que T.C."/>
            <person name="Du C.H."/>
            <person name="Zhou Y.H."/>
            <person name="Cheng J.X."/>
            <person name="Dai P.F."/>
            <person name="Guo W.B."/>
            <person name="Han X.H."/>
            <person name="Huang E.J."/>
            <person name="Li L.F."/>
            <person name="Wei W."/>
            <person name="Gao Y.C."/>
            <person name="Liu J.Z."/>
            <person name="Shao H.Z."/>
            <person name="Wang X."/>
            <person name="Wang C.C."/>
            <person name="Yang T.C."/>
            <person name="Huo Q.B."/>
            <person name="Li W."/>
            <person name="Chen H.Y."/>
            <person name="Chen S.E."/>
            <person name="Zhou L.G."/>
            <person name="Ni X.B."/>
            <person name="Tian J.H."/>
            <person name="Sheng Y."/>
            <person name="Liu T."/>
            <person name="Pan Y.S."/>
            <person name="Xia L.Y."/>
            <person name="Li J."/>
            <person name="Zhao F."/>
            <person name="Cao W.C."/>
        </authorList>
    </citation>
    <scope>NUCLEOTIDE SEQUENCE</scope>
    <source>
        <strain evidence="2">Rsan-2018</strain>
    </source>
</reference>
<organism evidence="2 3">
    <name type="scientific">Rhipicephalus sanguineus</name>
    <name type="common">Brown dog tick</name>
    <name type="synonym">Ixodes sanguineus</name>
    <dbReference type="NCBI Taxonomy" id="34632"/>
    <lineage>
        <taxon>Eukaryota</taxon>
        <taxon>Metazoa</taxon>
        <taxon>Ecdysozoa</taxon>
        <taxon>Arthropoda</taxon>
        <taxon>Chelicerata</taxon>
        <taxon>Arachnida</taxon>
        <taxon>Acari</taxon>
        <taxon>Parasitiformes</taxon>
        <taxon>Ixodida</taxon>
        <taxon>Ixodoidea</taxon>
        <taxon>Ixodidae</taxon>
        <taxon>Rhipicephalinae</taxon>
        <taxon>Rhipicephalus</taxon>
        <taxon>Rhipicephalus</taxon>
    </lineage>
</organism>
<feature type="domain" description="Methyltransferase type 12" evidence="1">
    <location>
        <begin position="39"/>
        <end position="138"/>
    </location>
</feature>
<dbReference type="Proteomes" id="UP000821837">
    <property type="component" value="Unassembled WGS sequence"/>
</dbReference>
<sequence length="282" mass="32610">MKWKPLPYSRNDDHRSQLSEAALKKVRFQNELTEERQVIEIGGGTGYFARQFLLPHCRPCRRLVATDLDPEMVEFATEHFSHQDIVRDVLDIVTPDLTPFLEKYGKFQRAFAFLVFHVIQDQRAAYENIAKLLTDDGECLVVAYSSFDLVDLWKDVYDIGKWKGVIPDPRSVLNASFNFNQIKTTAQVESEARDTVRGTGLECISCEVYDTLWKYDSLDTAVDMFLTVVPFKDTVPAEEWEEFRNLWLKIARRKMSPIPGKPVEVKHQLCAVHTRRSNTDTE</sequence>
<comment type="caution">
    <text evidence="2">The sequence shown here is derived from an EMBL/GenBank/DDBJ whole genome shotgun (WGS) entry which is preliminary data.</text>
</comment>
<dbReference type="InterPro" id="IPR013217">
    <property type="entry name" value="Methyltransf_12"/>
</dbReference>
<dbReference type="PANTHER" id="PTHR43861">
    <property type="entry name" value="TRANS-ACONITATE 2-METHYLTRANSFERASE-RELATED"/>
    <property type="match status" value="1"/>
</dbReference>
<dbReference type="OMA" id="RINACTK"/>
<name>A0A9D4PHJ6_RHISA</name>
<protein>
    <recommendedName>
        <fullName evidence="1">Methyltransferase type 12 domain-containing protein</fullName>
    </recommendedName>
</protein>
<accession>A0A9D4PHJ6</accession>
<dbReference type="AlphaFoldDB" id="A0A9D4PHJ6"/>
<keyword evidence="3" id="KW-1185">Reference proteome</keyword>
<dbReference type="InterPro" id="IPR029063">
    <property type="entry name" value="SAM-dependent_MTases_sf"/>
</dbReference>
<evidence type="ECO:0000313" key="3">
    <source>
        <dbReference type="Proteomes" id="UP000821837"/>
    </source>
</evidence>
<dbReference type="PANTHER" id="PTHR43861:SF1">
    <property type="entry name" value="TRANS-ACONITATE 2-METHYLTRANSFERASE"/>
    <property type="match status" value="1"/>
</dbReference>
<dbReference type="SUPFAM" id="SSF53335">
    <property type="entry name" value="S-adenosyl-L-methionine-dependent methyltransferases"/>
    <property type="match status" value="1"/>
</dbReference>
<proteinExistence type="predicted"/>
<dbReference type="CDD" id="cd02440">
    <property type="entry name" value="AdoMet_MTases"/>
    <property type="match status" value="1"/>
</dbReference>
<evidence type="ECO:0000259" key="1">
    <source>
        <dbReference type="Pfam" id="PF08242"/>
    </source>
</evidence>
<dbReference type="Pfam" id="PF08242">
    <property type="entry name" value="Methyltransf_12"/>
    <property type="match status" value="1"/>
</dbReference>
<dbReference type="Gene3D" id="3.40.50.150">
    <property type="entry name" value="Vaccinia Virus protein VP39"/>
    <property type="match status" value="1"/>
</dbReference>